<name>A0A9K3PC93_9STRA</name>
<feature type="signal peptide" evidence="2">
    <location>
        <begin position="1"/>
        <end position="22"/>
    </location>
</feature>
<feature type="chain" id="PRO_5039944756" evidence="2">
    <location>
        <begin position="23"/>
        <end position="435"/>
    </location>
</feature>
<accession>A0A9K3PC93</accession>
<dbReference type="InterPro" id="IPR001202">
    <property type="entry name" value="WW_dom"/>
</dbReference>
<feature type="compositionally biased region" description="Low complexity" evidence="1">
    <location>
        <begin position="319"/>
        <end position="330"/>
    </location>
</feature>
<evidence type="ECO:0000256" key="1">
    <source>
        <dbReference type="SAM" id="MobiDB-lite"/>
    </source>
</evidence>
<feature type="compositionally biased region" description="Polar residues" evidence="1">
    <location>
        <begin position="331"/>
        <end position="353"/>
    </location>
</feature>
<dbReference type="Proteomes" id="UP000693970">
    <property type="component" value="Unassembled WGS sequence"/>
</dbReference>
<evidence type="ECO:0000313" key="4">
    <source>
        <dbReference type="EMBL" id="KAG7342357.1"/>
    </source>
</evidence>
<feature type="compositionally biased region" description="Pro residues" evidence="1">
    <location>
        <begin position="380"/>
        <end position="391"/>
    </location>
</feature>
<feature type="compositionally biased region" description="Polar residues" evidence="1">
    <location>
        <begin position="300"/>
        <end position="314"/>
    </location>
</feature>
<dbReference type="PROSITE" id="PS50020">
    <property type="entry name" value="WW_DOMAIN_2"/>
    <property type="match status" value="1"/>
</dbReference>
<organism evidence="4 5">
    <name type="scientific">Nitzschia inconspicua</name>
    <dbReference type="NCBI Taxonomy" id="303405"/>
    <lineage>
        <taxon>Eukaryota</taxon>
        <taxon>Sar</taxon>
        <taxon>Stramenopiles</taxon>
        <taxon>Ochrophyta</taxon>
        <taxon>Bacillariophyta</taxon>
        <taxon>Bacillariophyceae</taxon>
        <taxon>Bacillariophycidae</taxon>
        <taxon>Bacillariales</taxon>
        <taxon>Bacillariaceae</taxon>
        <taxon>Nitzschia</taxon>
    </lineage>
</organism>
<evidence type="ECO:0000259" key="3">
    <source>
        <dbReference type="PROSITE" id="PS50020"/>
    </source>
</evidence>
<dbReference type="EMBL" id="JAGRRH010000025">
    <property type="protein sequence ID" value="KAG7342357.1"/>
    <property type="molecule type" value="Genomic_DNA"/>
</dbReference>
<feature type="compositionally biased region" description="Polar residues" evidence="1">
    <location>
        <begin position="278"/>
        <end position="287"/>
    </location>
</feature>
<protein>
    <submittedName>
        <fullName evidence="4">WW domain containing protein</fullName>
    </submittedName>
</protein>
<feature type="compositionally biased region" description="Low complexity" evidence="1">
    <location>
        <begin position="354"/>
        <end position="379"/>
    </location>
</feature>
<evidence type="ECO:0000256" key="2">
    <source>
        <dbReference type="SAM" id="SignalP"/>
    </source>
</evidence>
<feature type="domain" description="WW" evidence="3">
    <location>
        <begin position="113"/>
        <end position="147"/>
    </location>
</feature>
<feature type="compositionally biased region" description="Low complexity" evidence="1">
    <location>
        <begin position="38"/>
        <end position="47"/>
    </location>
</feature>
<proteinExistence type="predicted"/>
<feature type="region of interest" description="Disordered" evidence="1">
    <location>
        <begin position="241"/>
        <end position="435"/>
    </location>
</feature>
<dbReference type="AlphaFoldDB" id="A0A9K3PC93"/>
<dbReference type="Pfam" id="PF00397">
    <property type="entry name" value="WW"/>
    <property type="match status" value="1"/>
</dbReference>
<keyword evidence="5" id="KW-1185">Reference proteome</keyword>
<dbReference type="OrthoDB" id="79452at2759"/>
<feature type="compositionally biased region" description="Basic and acidic residues" evidence="1">
    <location>
        <begin position="258"/>
        <end position="270"/>
    </location>
</feature>
<feature type="compositionally biased region" description="Acidic residues" evidence="1">
    <location>
        <begin position="50"/>
        <end position="59"/>
    </location>
</feature>
<gene>
    <name evidence="4" type="ORF">IV203_007450</name>
</gene>
<dbReference type="CDD" id="cd00201">
    <property type="entry name" value="WW"/>
    <property type="match status" value="1"/>
</dbReference>
<keyword evidence="2" id="KW-0732">Signal</keyword>
<reference evidence="4" key="1">
    <citation type="journal article" date="2021" name="Sci. Rep.">
        <title>Diploid genomic architecture of Nitzschia inconspicua, an elite biomass production diatom.</title>
        <authorList>
            <person name="Oliver A."/>
            <person name="Podell S."/>
            <person name="Pinowska A."/>
            <person name="Traller J.C."/>
            <person name="Smith S.R."/>
            <person name="McClure R."/>
            <person name="Beliaev A."/>
            <person name="Bohutskyi P."/>
            <person name="Hill E.A."/>
            <person name="Rabines A."/>
            <person name="Zheng H."/>
            <person name="Allen L.Z."/>
            <person name="Kuo A."/>
            <person name="Grigoriev I.V."/>
            <person name="Allen A.E."/>
            <person name="Hazlebeck D."/>
            <person name="Allen E.E."/>
        </authorList>
    </citation>
    <scope>NUCLEOTIDE SEQUENCE</scope>
    <source>
        <strain evidence="4">Hildebrandi</strain>
    </source>
</reference>
<evidence type="ECO:0000313" key="5">
    <source>
        <dbReference type="Proteomes" id="UP000693970"/>
    </source>
</evidence>
<feature type="region of interest" description="Disordered" evidence="1">
    <location>
        <begin position="24"/>
        <end position="60"/>
    </location>
</feature>
<reference evidence="4" key="2">
    <citation type="submission" date="2021-04" db="EMBL/GenBank/DDBJ databases">
        <authorList>
            <person name="Podell S."/>
        </authorList>
    </citation>
    <scope>NUCLEOTIDE SEQUENCE</scope>
    <source>
        <strain evidence="4">Hildebrandi</strain>
    </source>
</reference>
<sequence>MGSKMSNPLMAVLNLLFGASTATTESGKKRQLEQQSHDNNNNNNNAKDGVDDDDDDDDDRWIQDYDEKRRRIYYYNPKLQEISWKVIPTTGSQHENLRNRKAAAFPNVGTLPSKSNSEWCIAYDRTNGLPYYYNPKTQESKWELDERRHCYKVNNNNNSIIVVEYKGFSGVIPVRSSTCNFATIREEVMQQFDDDMRPEDPTDWCFQLYQPNVIVSRRQESSVDFLQTFLRQQNPLRVKILERSTTDMTSSNDDDDDDTRKRTSDTDSVKDPSMSPIGDTSTVSQQEDAGRQGGGHRRSASSTPTPDQYGNPATSGARPPLSVPKLPKPLGQNSTLGSTATTQSIFSARQSPSTPAASPVVTITTAATTTTTTTTTGRSRPPPPPPPPPPTLTKRVVVTTRRTKSRPSNNNGSDKLSTVDDLDQEDTGIHEWTPL</sequence>
<feature type="compositionally biased region" description="Basic and acidic residues" evidence="1">
    <location>
        <begin position="26"/>
        <end position="36"/>
    </location>
</feature>
<comment type="caution">
    <text evidence="4">The sequence shown here is derived from an EMBL/GenBank/DDBJ whole genome shotgun (WGS) entry which is preliminary data.</text>
</comment>